<dbReference type="InterPro" id="IPR036250">
    <property type="entry name" value="AcylCo_DH-like_C"/>
</dbReference>
<dbReference type="Proteomes" id="UP000274695">
    <property type="component" value="Unassembled WGS sequence"/>
</dbReference>
<dbReference type="InterPro" id="IPR013786">
    <property type="entry name" value="AcylCoA_DH/ox_N"/>
</dbReference>
<dbReference type="Gene3D" id="1.10.540.10">
    <property type="entry name" value="Acyl-CoA dehydrogenase/oxidase, N-terminal domain"/>
    <property type="match status" value="1"/>
</dbReference>
<accession>A0ABX9W0T9</accession>
<dbReference type="SUPFAM" id="SSF47203">
    <property type="entry name" value="Acyl-CoA dehydrogenase C-terminal domain-like"/>
    <property type="match status" value="1"/>
</dbReference>
<reference evidence="8 9" key="1">
    <citation type="submission" date="2018-10" db="EMBL/GenBank/DDBJ databases">
        <title>Draft genome sequence of Zhongshania sp. DSW25-10.</title>
        <authorList>
            <person name="Oh J."/>
        </authorList>
    </citation>
    <scope>NUCLEOTIDE SEQUENCE [LARGE SCALE GENOMIC DNA]</scope>
    <source>
        <strain evidence="8 9">DSW25-10</strain>
    </source>
</reference>
<organism evidence="8 9">
    <name type="scientific">Zhongshania marina</name>
    <dbReference type="NCBI Taxonomy" id="2304603"/>
    <lineage>
        <taxon>Bacteria</taxon>
        <taxon>Pseudomonadati</taxon>
        <taxon>Pseudomonadota</taxon>
        <taxon>Gammaproteobacteria</taxon>
        <taxon>Cellvibrionales</taxon>
        <taxon>Spongiibacteraceae</taxon>
        <taxon>Zhongshania</taxon>
    </lineage>
</organism>
<keyword evidence="5" id="KW-0560">Oxidoreductase</keyword>
<dbReference type="SUPFAM" id="SSF56645">
    <property type="entry name" value="Acyl-CoA dehydrogenase NM domain-like"/>
    <property type="match status" value="1"/>
</dbReference>
<evidence type="ECO:0000256" key="1">
    <source>
        <dbReference type="ARBA" id="ARBA00001974"/>
    </source>
</evidence>
<dbReference type="InterPro" id="IPR009075">
    <property type="entry name" value="AcylCo_DH/oxidase_C"/>
</dbReference>
<evidence type="ECO:0000259" key="6">
    <source>
        <dbReference type="Pfam" id="PF00441"/>
    </source>
</evidence>
<comment type="similarity">
    <text evidence="2">Belongs to the acyl-CoA dehydrogenase family.</text>
</comment>
<evidence type="ECO:0000259" key="7">
    <source>
        <dbReference type="Pfam" id="PF02771"/>
    </source>
</evidence>
<sequence>MDFSLTEEQVMLKDSVAKFLADNYAAEQREAVLKQEAGFSAKHWASFSELGWLTIPFSEDVGGFGGNVADVAAVMEEFGKVLVVEPYWSSIVLAGQLIARCTNETLKSSAMPQLISGEAQYSFAWLEAQSCFSLSYVGATATKQGDSYCLNGQKSLVLNASANYFLIAARSSGDVASESGISLFVVDANNPALKKESVRLIDGQLACNIEFSDLLINQDDMLTAEGEAYPLIAEVVDEALVALCAEAVGAMTYLYKATAEYANTRKQFGVAIGSFQALQHRMVDMFMATEQCKSLLVRAQCAILDGSADRAQDVAVLKAMVGKYGRKVAEEAVQIHGGMGVTNEMPIGHYLKRLMMIDMYFGGSDIHRRRFSDMRYL</sequence>
<dbReference type="PANTHER" id="PTHR43884:SF20">
    <property type="entry name" value="ACYL-COA DEHYDROGENASE FADE28"/>
    <property type="match status" value="1"/>
</dbReference>
<protein>
    <submittedName>
        <fullName evidence="8">Pimeloyl-CoA dehydrogenase small subunit</fullName>
    </submittedName>
</protein>
<dbReference type="InterPro" id="IPR009100">
    <property type="entry name" value="AcylCoA_DH/oxidase_NM_dom_sf"/>
</dbReference>
<proteinExistence type="inferred from homology"/>
<evidence type="ECO:0000256" key="4">
    <source>
        <dbReference type="ARBA" id="ARBA00022827"/>
    </source>
</evidence>
<dbReference type="InterPro" id="IPR046373">
    <property type="entry name" value="Acyl-CoA_Oxase/DH_mid-dom_sf"/>
</dbReference>
<dbReference type="PANTHER" id="PTHR43884">
    <property type="entry name" value="ACYL-COA DEHYDROGENASE"/>
    <property type="match status" value="1"/>
</dbReference>
<comment type="cofactor">
    <cofactor evidence="1">
        <name>FAD</name>
        <dbReference type="ChEBI" id="CHEBI:57692"/>
    </cofactor>
</comment>
<dbReference type="Pfam" id="PF00441">
    <property type="entry name" value="Acyl-CoA_dh_1"/>
    <property type="match status" value="1"/>
</dbReference>
<evidence type="ECO:0000256" key="3">
    <source>
        <dbReference type="ARBA" id="ARBA00022630"/>
    </source>
</evidence>
<dbReference type="InterPro" id="IPR037069">
    <property type="entry name" value="AcylCoA_DH/ox_N_sf"/>
</dbReference>
<dbReference type="EMBL" id="RHGB01000013">
    <property type="protein sequence ID" value="RNL61451.1"/>
    <property type="molecule type" value="Genomic_DNA"/>
</dbReference>
<evidence type="ECO:0000313" key="9">
    <source>
        <dbReference type="Proteomes" id="UP000274695"/>
    </source>
</evidence>
<comment type="caution">
    <text evidence="8">The sequence shown here is derived from an EMBL/GenBank/DDBJ whole genome shotgun (WGS) entry which is preliminary data.</text>
</comment>
<dbReference type="Gene3D" id="2.40.110.10">
    <property type="entry name" value="Butyryl-CoA Dehydrogenase, subunit A, domain 2"/>
    <property type="match status" value="1"/>
</dbReference>
<dbReference type="CDD" id="cd00567">
    <property type="entry name" value="ACAD"/>
    <property type="match status" value="1"/>
</dbReference>
<evidence type="ECO:0000256" key="5">
    <source>
        <dbReference type="ARBA" id="ARBA00023002"/>
    </source>
</evidence>
<dbReference type="RefSeq" id="WP_123182860.1">
    <property type="nucleotide sequence ID" value="NZ_RHGB01000013.1"/>
</dbReference>
<dbReference type="Pfam" id="PF02771">
    <property type="entry name" value="Acyl-CoA_dh_N"/>
    <property type="match status" value="1"/>
</dbReference>
<dbReference type="Gene3D" id="1.20.140.10">
    <property type="entry name" value="Butyryl-CoA Dehydrogenase, subunit A, domain 3"/>
    <property type="match status" value="1"/>
</dbReference>
<evidence type="ECO:0000256" key="2">
    <source>
        <dbReference type="ARBA" id="ARBA00009347"/>
    </source>
</evidence>
<gene>
    <name evidence="8" type="ORF">D0911_12410</name>
</gene>
<feature type="domain" description="Acyl-CoA dehydrogenase/oxidase C-terminal" evidence="6">
    <location>
        <begin position="241"/>
        <end position="370"/>
    </location>
</feature>
<keyword evidence="9" id="KW-1185">Reference proteome</keyword>
<keyword evidence="3" id="KW-0285">Flavoprotein</keyword>
<name>A0ABX9W0T9_9GAMM</name>
<feature type="domain" description="Acyl-CoA dehydrogenase/oxidase N-terminal" evidence="7">
    <location>
        <begin position="6"/>
        <end position="118"/>
    </location>
</feature>
<keyword evidence="4" id="KW-0274">FAD</keyword>
<evidence type="ECO:0000313" key="8">
    <source>
        <dbReference type="EMBL" id="RNL61451.1"/>
    </source>
</evidence>